<evidence type="ECO:0000313" key="2">
    <source>
        <dbReference type="EMBL" id="MDX5952787.1"/>
    </source>
</evidence>
<dbReference type="EMBL" id="JAWXYC010000004">
    <property type="protein sequence ID" value="MDX5952787.1"/>
    <property type="molecule type" value="Genomic_DNA"/>
</dbReference>
<feature type="domain" description="YjiS-like" evidence="1">
    <location>
        <begin position="19"/>
        <end position="54"/>
    </location>
</feature>
<dbReference type="Proteomes" id="UP000298774">
    <property type="component" value="Chromosome"/>
</dbReference>
<keyword evidence="5" id="KW-1185">Reference proteome</keyword>
<accession>A0A0N7I7D5</accession>
<evidence type="ECO:0000259" key="1">
    <source>
        <dbReference type="Pfam" id="PF06568"/>
    </source>
</evidence>
<dbReference type="InterPro" id="IPR009506">
    <property type="entry name" value="YjiS-like"/>
</dbReference>
<dbReference type="Proteomes" id="UP001277471">
    <property type="component" value="Unassembled WGS sequence"/>
</dbReference>
<name>A0A0N7I7D5_AZOBR</name>
<dbReference type="GeneID" id="56449980"/>
<organism evidence="3 4">
    <name type="scientific">Azospirillum brasilense</name>
    <dbReference type="NCBI Taxonomy" id="192"/>
    <lineage>
        <taxon>Bacteria</taxon>
        <taxon>Pseudomonadati</taxon>
        <taxon>Pseudomonadota</taxon>
        <taxon>Alphaproteobacteria</taxon>
        <taxon>Rhodospirillales</taxon>
        <taxon>Azospirillaceae</taxon>
        <taxon>Azospirillum</taxon>
    </lineage>
</organism>
<dbReference type="KEGG" id="abf:AMK58_01445"/>
<dbReference type="AlphaFoldDB" id="A0A0N7I7D5"/>
<evidence type="ECO:0000313" key="3">
    <source>
        <dbReference type="EMBL" id="QCO09249.1"/>
    </source>
</evidence>
<reference evidence="3 4" key="1">
    <citation type="submission" date="2018-09" db="EMBL/GenBank/DDBJ databases">
        <title>Whole genome based analysis of evolution and adaptive divergence in Indian and Brazilian strains of Azospirillum brasilense.</title>
        <authorList>
            <person name="Singh C."/>
            <person name="Tripathi A.K."/>
        </authorList>
    </citation>
    <scope>NUCLEOTIDE SEQUENCE [LARGE SCALE GENOMIC DNA]</scope>
    <source>
        <strain evidence="3 4">MTCC4038</strain>
    </source>
</reference>
<evidence type="ECO:0000313" key="4">
    <source>
        <dbReference type="Proteomes" id="UP000298774"/>
    </source>
</evidence>
<protein>
    <submittedName>
        <fullName evidence="3">DUF1127 domain-containing protein</fullName>
    </submittedName>
</protein>
<proteinExistence type="predicted"/>
<gene>
    <name evidence="3" type="ORF">D3868_09515</name>
    <name evidence="2" type="ORF">SIM66_16525</name>
</gene>
<dbReference type="RefSeq" id="WP_035669733.1">
    <property type="nucleotide sequence ID" value="NZ_CP012914.1"/>
</dbReference>
<dbReference type="Pfam" id="PF06568">
    <property type="entry name" value="YjiS-like"/>
    <property type="match status" value="1"/>
</dbReference>
<reference evidence="2 5" key="2">
    <citation type="submission" date="2023-11" db="EMBL/GenBank/DDBJ databases">
        <title>MicrobeMod: A computational toolkit for identifying prokaryotic methylation and restriction-modification with nanopore sequencing.</title>
        <authorList>
            <person name="Crits-Christoph A."/>
            <person name="Kang S.C."/>
            <person name="Lee H."/>
            <person name="Ostrov N."/>
        </authorList>
    </citation>
    <scope>NUCLEOTIDE SEQUENCE [LARGE SCALE GENOMIC DNA]</scope>
    <source>
        <strain evidence="2 5">ATCC 29145</strain>
    </source>
</reference>
<dbReference type="EMBL" id="CP032339">
    <property type="protein sequence ID" value="QCO09249.1"/>
    <property type="molecule type" value="Genomic_DNA"/>
</dbReference>
<sequence length="64" mass="7596">MTLHVFPRTGPPQARLRTLLAWIARTREERRQRAELLSLSDHELRDIGITRYDALTEARKGLWR</sequence>
<evidence type="ECO:0000313" key="5">
    <source>
        <dbReference type="Proteomes" id="UP001277471"/>
    </source>
</evidence>